<dbReference type="RefSeq" id="WP_013860706.1">
    <property type="nucleotide sequence ID" value="NZ_CABJCT010000030.1"/>
</dbReference>
<dbReference type="Proteomes" id="UP000075304">
    <property type="component" value="Unassembled WGS sequence"/>
</dbReference>
<gene>
    <name evidence="3" type="ORF">B4098_1454</name>
    <name evidence="4" type="ORF">B4099_1712</name>
    <name evidence="2" type="ORF">HMPREF3213_00462</name>
    <name evidence="5" type="ORF">QN341_11845</name>
    <name evidence="1" type="ORF">SB48_HM08orf00387</name>
</gene>
<dbReference type="PATRIC" id="fig|1398.18.peg.257"/>
<dbReference type="InterPro" id="IPR049839">
    <property type="entry name" value="Lmo0850-like"/>
</dbReference>
<evidence type="ECO:0000313" key="5">
    <source>
        <dbReference type="EMBL" id="MDL5041734.1"/>
    </source>
</evidence>
<reference evidence="1" key="1">
    <citation type="submission" date="2015-01" db="EMBL/GenBank/DDBJ databases">
        <title>Comparative genome analysis of Bacillus coagulans HM-08, Clostridium butyricum HM-68, Bacillus subtilis HM-66 and Bacillus licheniformis BL-09.</title>
        <authorList>
            <person name="Zhang H."/>
        </authorList>
    </citation>
    <scope>NUCLEOTIDE SEQUENCE [LARGE SCALE GENOMIC DNA]</scope>
    <source>
        <strain evidence="1">HM-08</strain>
    </source>
</reference>
<dbReference type="NCBIfam" id="NF040845">
    <property type="entry name" value="lmo0850_fam"/>
    <property type="match status" value="1"/>
</dbReference>
<dbReference type="Proteomes" id="UP000032024">
    <property type="component" value="Chromosome"/>
</dbReference>
<reference evidence="2" key="5">
    <citation type="submission" date="2016-01" db="EMBL/GenBank/DDBJ databases">
        <authorList>
            <person name="Oliw E.H."/>
        </authorList>
    </citation>
    <scope>NUCLEOTIDE SEQUENCE [LARGE SCALE GENOMIC DNA]</scope>
    <source>
        <strain evidence="2">GED7749B</strain>
    </source>
</reference>
<dbReference type="EMBL" id="LQYG01000006">
    <property type="protein sequence ID" value="KYC66564.1"/>
    <property type="molecule type" value="Genomic_DNA"/>
</dbReference>
<evidence type="ECO:0000313" key="6">
    <source>
        <dbReference type="Proteomes" id="UP000032024"/>
    </source>
</evidence>
<evidence type="ECO:0000313" key="3">
    <source>
        <dbReference type="EMBL" id="KYC66564.1"/>
    </source>
</evidence>
<reference evidence="8 9" key="3">
    <citation type="submission" date="2016-01" db="EMBL/GenBank/DDBJ databases">
        <title>Genome Sequences of Twelve Sporeforming Bacillus Species Isolated from Foods.</title>
        <authorList>
            <person name="Berendsen E.M."/>
            <person name="Wells-Bennik M.H."/>
            <person name="Krawcyk A.O."/>
            <person name="De Jong A."/>
            <person name="Holsappel S."/>
            <person name="Eijlander R.T."/>
            <person name="Kuipers O.P."/>
        </authorList>
    </citation>
    <scope>NUCLEOTIDE SEQUENCE [LARGE SCALE GENOMIC DNA]</scope>
    <source>
        <strain evidence="3 8">B4098</strain>
        <strain evidence="4 9">B4099</strain>
    </source>
</reference>
<reference evidence="6" key="2">
    <citation type="submission" date="2015-01" db="EMBL/GenBank/DDBJ databases">
        <title>Comparative genome analysis of Bacillus coagulans HM-08, Clostridium butyricum HM-68, Bacillus subtilis HM-66 and Bacillus paralicheniformis BL-09.</title>
        <authorList>
            <person name="Zhang H."/>
        </authorList>
    </citation>
    <scope>NUCLEOTIDE SEQUENCE [LARGE SCALE GENOMIC DNA]</scope>
    <source>
        <strain evidence="6">HM-08</strain>
    </source>
</reference>
<dbReference type="Proteomes" id="UP001223084">
    <property type="component" value="Unassembled WGS sequence"/>
</dbReference>
<protein>
    <submittedName>
        <fullName evidence="5">Lmo0850 family protein</fullName>
    </submittedName>
</protein>
<dbReference type="EMBL" id="CP010525">
    <property type="protein sequence ID" value="AJO21049.1"/>
    <property type="molecule type" value="Genomic_DNA"/>
</dbReference>
<keyword evidence="6" id="KW-1185">Reference proteome</keyword>
<dbReference type="GeneID" id="93258217"/>
<dbReference type="EMBL" id="LRPN01000017">
    <property type="protein sequence ID" value="KWZ85290.1"/>
    <property type="molecule type" value="Genomic_DNA"/>
</dbReference>
<sequence>MKKNHDHLIKMISAFSEMGIKTSFTKSRLELFEVLEGRKLQPVYKKH</sequence>
<evidence type="ECO:0000313" key="2">
    <source>
        <dbReference type="EMBL" id="KWZ85290.1"/>
    </source>
</evidence>
<dbReference type="AlphaFoldDB" id="A0A0C5C344"/>
<organism evidence="4 9">
    <name type="scientific">Heyndrickxia coagulans</name>
    <name type="common">Weizmannia coagulans</name>
    <dbReference type="NCBI Taxonomy" id="1398"/>
    <lineage>
        <taxon>Bacteria</taxon>
        <taxon>Bacillati</taxon>
        <taxon>Bacillota</taxon>
        <taxon>Bacilli</taxon>
        <taxon>Bacillales</taxon>
        <taxon>Bacillaceae</taxon>
        <taxon>Heyndrickxia</taxon>
    </lineage>
</organism>
<reference evidence="7" key="4">
    <citation type="submission" date="2016-01" db="EMBL/GenBank/DDBJ databases">
        <authorList>
            <person name="Mitreva M."/>
            <person name="Pepin K.H."/>
            <person name="Mihindukulasuriya K.A."/>
            <person name="Fulton R."/>
            <person name="Fronick C."/>
            <person name="O'Laughlin M."/>
            <person name="Miner T."/>
            <person name="Herter B."/>
            <person name="Rosa B.A."/>
            <person name="Cordes M."/>
            <person name="Tomlinson C."/>
            <person name="Wollam A."/>
            <person name="Palsikar V.B."/>
            <person name="Mardis E.R."/>
            <person name="Wilson R.K."/>
        </authorList>
    </citation>
    <scope>NUCLEOTIDE SEQUENCE [LARGE SCALE GENOMIC DNA]</scope>
    <source>
        <strain evidence="7">GED7749B</strain>
    </source>
</reference>
<evidence type="ECO:0000313" key="1">
    <source>
        <dbReference type="EMBL" id="AJO21049.1"/>
    </source>
</evidence>
<accession>A0A0C5C344</accession>
<reference evidence="5" key="6">
    <citation type="submission" date="2023-06" db="EMBL/GenBank/DDBJ databases">
        <title>Probiogenomic evaluation and L lactic producing Weizmannia coaggulans BKMTCR2-2 from tree bark.</title>
        <authorList>
            <person name="Mahittikon J."/>
            <person name="Tanasupawat S."/>
        </authorList>
    </citation>
    <scope>NUCLEOTIDE SEQUENCE</scope>
    <source>
        <strain evidence="5">BKMTCR2-2</strain>
    </source>
</reference>
<evidence type="ECO:0000313" key="7">
    <source>
        <dbReference type="Proteomes" id="UP000070376"/>
    </source>
</evidence>
<dbReference type="Proteomes" id="UP000070376">
    <property type="component" value="Unassembled WGS sequence"/>
</dbReference>
<dbReference type="EMBL" id="JASUZX010000002">
    <property type="protein sequence ID" value="MDL5041734.1"/>
    <property type="molecule type" value="Genomic_DNA"/>
</dbReference>
<proteinExistence type="predicted"/>
<evidence type="ECO:0000313" key="4">
    <source>
        <dbReference type="EMBL" id="KYC71618.1"/>
    </source>
</evidence>
<name>A0A0C5C344_HEYCO</name>
<dbReference type="EMBL" id="LQYI01000025">
    <property type="protein sequence ID" value="KYC71618.1"/>
    <property type="molecule type" value="Genomic_DNA"/>
</dbReference>
<dbReference type="Proteomes" id="UP000075288">
    <property type="component" value="Unassembled WGS sequence"/>
</dbReference>
<evidence type="ECO:0000313" key="9">
    <source>
        <dbReference type="Proteomes" id="UP000075304"/>
    </source>
</evidence>
<evidence type="ECO:0000313" key="8">
    <source>
        <dbReference type="Proteomes" id="UP000075288"/>
    </source>
</evidence>